<reference evidence="6" key="1">
    <citation type="journal article" date="2021" name="New Phytol.">
        <title>Evolutionary innovations through gain and loss of genes in the ectomycorrhizal Boletales.</title>
        <authorList>
            <person name="Wu G."/>
            <person name="Miyauchi S."/>
            <person name="Morin E."/>
            <person name="Kuo A."/>
            <person name="Drula E."/>
            <person name="Varga T."/>
            <person name="Kohler A."/>
            <person name="Feng B."/>
            <person name="Cao Y."/>
            <person name="Lipzen A."/>
            <person name="Daum C."/>
            <person name="Hundley H."/>
            <person name="Pangilinan J."/>
            <person name="Johnson J."/>
            <person name="Barry K."/>
            <person name="LaButti K."/>
            <person name="Ng V."/>
            <person name="Ahrendt S."/>
            <person name="Min B."/>
            <person name="Choi I.G."/>
            <person name="Park H."/>
            <person name="Plett J.M."/>
            <person name="Magnuson J."/>
            <person name="Spatafora J.W."/>
            <person name="Nagy L.G."/>
            <person name="Henrissat B."/>
            <person name="Grigoriev I.V."/>
            <person name="Yang Z.L."/>
            <person name="Xu J."/>
            <person name="Martin F.M."/>
        </authorList>
    </citation>
    <scope>NUCLEOTIDE SEQUENCE</scope>
    <source>
        <strain evidence="6">KKN 215</strain>
    </source>
</reference>
<dbReference type="Gene3D" id="6.10.140.2220">
    <property type="match status" value="1"/>
</dbReference>
<dbReference type="OrthoDB" id="432970at2759"/>
<dbReference type="AlphaFoldDB" id="A0A8K0XNB9"/>
<dbReference type="EMBL" id="JAEVFJ010000026">
    <property type="protein sequence ID" value="KAH8094506.1"/>
    <property type="molecule type" value="Genomic_DNA"/>
</dbReference>
<gene>
    <name evidence="6" type="ORF">BXZ70DRAFT_361519</name>
</gene>
<evidence type="ECO:0000256" key="1">
    <source>
        <dbReference type="ARBA" id="ARBA00022723"/>
    </source>
</evidence>
<proteinExistence type="predicted"/>
<keyword evidence="2 4" id="KW-0863">Zinc-finger</keyword>
<evidence type="ECO:0000256" key="4">
    <source>
        <dbReference type="PROSITE-ProRule" id="PRU00134"/>
    </source>
</evidence>
<name>A0A8K0XNB9_9AGAR</name>
<dbReference type="Pfam" id="PF01753">
    <property type="entry name" value="zf-MYND"/>
    <property type="match status" value="1"/>
</dbReference>
<feature type="domain" description="MYND-type" evidence="5">
    <location>
        <begin position="263"/>
        <end position="306"/>
    </location>
</feature>
<keyword evidence="3" id="KW-0862">Zinc</keyword>
<dbReference type="PROSITE" id="PS50865">
    <property type="entry name" value="ZF_MYND_2"/>
    <property type="match status" value="1"/>
</dbReference>
<keyword evidence="1" id="KW-0479">Metal-binding</keyword>
<evidence type="ECO:0000313" key="7">
    <source>
        <dbReference type="Proteomes" id="UP000813824"/>
    </source>
</evidence>
<dbReference type="Gene3D" id="1.25.40.20">
    <property type="entry name" value="Ankyrin repeat-containing domain"/>
    <property type="match status" value="1"/>
</dbReference>
<dbReference type="SUPFAM" id="SSF144232">
    <property type="entry name" value="HIT/MYND zinc finger-like"/>
    <property type="match status" value="1"/>
</dbReference>
<accession>A0A8K0XNB9</accession>
<comment type="caution">
    <text evidence="6">The sequence shown here is derived from an EMBL/GenBank/DDBJ whole genome shotgun (WGS) entry which is preliminary data.</text>
</comment>
<dbReference type="Proteomes" id="UP000813824">
    <property type="component" value="Unassembled WGS sequence"/>
</dbReference>
<dbReference type="SUPFAM" id="SSF48403">
    <property type="entry name" value="Ankyrin repeat"/>
    <property type="match status" value="1"/>
</dbReference>
<dbReference type="InterPro" id="IPR002893">
    <property type="entry name" value="Znf_MYND"/>
</dbReference>
<evidence type="ECO:0000259" key="5">
    <source>
        <dbReference type="PROSITE" id="PS50865"/>
    </source>
</evidence>
<dbReference type="InterPro" id="IPR036770">
    <property type="entry name" value="Ankyrin_rpt-contain_sf"/>
</dbReference>
<evidence type="ECO:0000313" key="6">
    <source>
        <dbReference type="EMBL" id="KAH8094506.1"/>
    </source>
</evidence>
<keyword evidence="7" id="KW-1185">Reference proteome</keyword>
<sequence length="311" mass="34926">MYSGEGMESNLLRQLGAMMNTGQTRSLEELIDSDEQLRGMESMLLRTFTTSECMEPRRDLDDYGRTLFYGDLKAVKADFARRVAAARDESDRPLPEKEATRAAAQQIYELHWGPTRVPVFDLLFLATMIVPGKRAEILAVTKWLAIEAKVPVNGLDLSGSTATHHTISTKPGLDLEFAQILYDAGGDVGLRNRFGETAVCEALKIFEPREAETMRKATEAIRWYLTHGGNIDLKDNDGISARGMMELSRNEDKRRLGLEGRCCAFCALGPQDGGALLVCSRCRSARYCRPPRNCQTRDWPRHKTECKNTRK</sequence>
<dbReference type="GO" id="GO:0008270">
    <property type="term" value="F:zinc ion binding"/>
    <property type="evidence" value="ECO:0007669"/>
    <property type="project" value="UniProtKB-KW"/>
</dbReference>
<protein>
    <recommendedName>
        <fullName evidence="5">MYND-type domain-containing protein</fullName>
    </recommendedName>
</protein>
<organism evidence="6 7">
    <name type="scientific">Cristinia sonorae</name>
    <dbReference type="NCBI Taxonomy" id="1940300"/>
    <lineage>
        <taxon>Eukaryota</taxon>
        <taxon>Fungi</taxon>
        <taxon>Dikarya</taxon>
        <taxon>Basidiomycota</taxon>
        <taxon>Agaricomycotina</taxon>
        <taxon>Agaricomycetes</taxon>
        <taxon>Agaricomycetidae</taxon>
        <taxon>Agaricales</taxon>
        <taxon>Pleurotineae</taxon>
        <taxon>Stephanosporaceae</taxon>
        <taxon>Cristinia</taxon>
    </lineage>
</organism>
<evidence type="ECO:0000256" key="3">
    <source>
        <dbReference type="ARBA" id="ARBA00022833"/>
    </source>
</evidence>
<evidence type="ECO:0000256" key="2">
    <source>
        <dbReference type="ARBA" id="ARBA00022771"/>
    </source>
</evidence>